<feature type="repeat" description="PPR" evidence="3">
    <location>
        <begin position="351"/>
        <end position="385"/>
    </location>
</feature>
<sequence>MDEIEVAVKNFTDNRKSTLFDEYERLSVEIQLNQAMLRRSLSEPGTSMFRAHLGVGAPPLVQQPVEQGKRGTSWGYGLHKIVKKLLRPVFWKKKGRKNDHHHVEKEQQEPSRSNNNNDLKSWKRFSKSVSYTFRIQSYSSASNSSTLSLTEMKGEYQENNSSKAKVKQLADEIRATPPQERSKILDSMIEKQGESKTIGYINDLLMGLVMAEELDLALKLFDEMPLHGLSPDCWTYSILIRCYCKKNLPDEGKRVLDCMIENGFRPNVVTLTILVNSLCSRGRLQRAFQVLEMMGELGCNPNVQTYNCVLKGLCFVGRVEEAYDMLMSLKRKGDNDNEDSSSSSSSSTNPDIYSYTAVMDGLCKVGRSGEAMELLEEAIAMGLTPGVVTYNALFNGYCKEGKPRKGVGLLKLMKDRGCVPDYISYSTLLHGLLKWGKFMAAYWVYKEMVEVGFKVDGRMMNTLLRVLCRKSWNEQDLFKFVDEVYAKMKSWDYSVFPDTYYLVIQTFCIRNEVDMALITLKEMIEAGYFPRMVTINRIIRGLCKEGKVSQALSILVLVCETGKFPSKISFNILIDEFNRQGFVLGACNVYGAALKLGIIPHRIPSSSQQIR</sequence>
<evidence type="ECO:0000256" key="1">
    <source>
        <dbReference type="ARBA" id="ARBA00007626"/>
    </source>
</evidence>
<evidence type="ECO:0000313" key="5">
    <source>
        <dbReference type="EnsemblPlants" id="AUR62029765-RA:cds"/>
    </source>
</evidence>
<dbReference type="InterPro" id="IPR011990">
    <property type="entry name" value="TPR-like_helical_dom_sf"/>
</dbReference>
<dbReference type="AlphaFoldDB" id="A0A803MI17"/>
<dbReference type="Gene3D" id="1.25.40.10">
    <property type="entry name" value="Tetratricopeptide repeat domain"/>
    <property type="match status" value="3"/>
</dbReference>
<feature type="compositionally biased region" description="Polar residues" evidence="4">
    <location>
        <begin position="110"/>
        <end position="119"/>
    </location>
</feature>
<keyword evidence="2" id="KW-0677">Repeat</keyword>
<dbReference type="EnsemblPlants" id="AUR62029765-RA">
    <property type="protein sequence ID" value="AUR62029765-RA:cds"/>
    <property type="gene ID" value="AUR62029765"/>
</dbReference>
<keyword evidence="6" id="KW-1185">Reference proteome</keyword>
<dbReference type="NCBIfam" id="TIGR00756">
    <property type="entry name" value="PPR"/>
    <property type="match status" value="8"/>
</dbReference>
<dbReference type="PANTHER" id="PTHR47933">
    <property type="entry name" value="PENTATRICOPEPTIDE REPEAT-CONTAINING PROTEIN 1, MITOCHONDRIAL"/>
    <property type="match status" value="1"/>
</dbReference>
<evidence type="ECO:0000256" key="4">
    <source>
        <dbReference type="SAM" id="MobiDB-lite"/>
    </source>
</evidence>
<evidence type="ECO:0000313" key="6">
    <source>
        <dbReference type="Proteomes" id="UP000596660"/>
    </source>
</evidence>
<proteinExistence type="inferred from homology"/>
<dbReference type="PANTHER" id="PTHR47933:SF11">
    <property type="entry name" value="PENTATRICOPEPTIDE REPEAT-CONTAINING PROTEIN 2"/>
    <property type="match status" value="1"/>
</dbReference>
<accession>A0A803MI17</accession>
<feature type="repeat" description="PPR" evidence="3">
    <location>
        <begin position="531"/>
        <end position="565"/>
    </location>
</feature>
<dbReference type="Proteomes" id="UP000596660">
    <property type="component" value="Unplaced"/>
</dbReference>
<reference evidence="5" key="1">
    <citation type="journal article" date="2017" name="Nature">
        <title>The genome of Chenopodium quinoa.</title>
        <authorList>
            <person name="Jarvis D.E."/>
            <person name="Ho Y.S."/>
            <person name="Lightfoot D.J."/>
            <person name="Schmoeckel S.M."/>
            <person name="Li B."/>
            <person name="Borm T.J.A."/>
            <person name="Ohyanagi H."/>
            <person name="Mineta K."/>
            <person name="Michell C.T."/>
            <person name="Saber N."/>
            <person name="Kharbatia N.M."/>
            <person name="Rupper R.R."/>
            <person name="Sharp A.R."/>
            <person name="Dally N."/>
            <person name="Boughton B.A."/>
            <person name="Woo Y.H."/>
            <person name="Gao G."/>
            <person name="Schijlen E.G.W.M."/>
            <person name="Guo X."/>
            <person name="Momin A.A."/>
            <person name="Negrao S."/>
            <person name="Al-Babili S."/>
            <person name="Gehring C."/>
            <person name="Roessner U."/>
            <person name="Jung C."/>
            <person name="Murphy K."/>
            <person name="Arold S.T."/>
            <person name="Gojobori T."/>
            <person name="van der Linden C.G."/>
            <person name="van Loo E.N."/>
            <person name="Jellen E.N."/>
            <person name="Maughan P.J."/>
            <person name="Tester M."/>
        </authorList>
    </citation>
    <scope>NUCLEOTIDE SEQUENCE [LARGE SCALE GENOMIC DNA]</scope>
    <source>
        <strain evidence="5">cv. PI 614886</strain>
    </source>
</reference>
<evidence type="ECO:0000256" key="3">
    <source>
        <dbReference type="PROSITE-ProRule" id="PRU00708"/>
    </source>
</evidence>
<feature type="region of interest" description="Disordered" evidence="4">
    <location>
        <begin position="94"/>
        <end position="119"/>
    </location>
</feature>
<dbReference type="Pfam" id="PF12854">
    <property type="entry name" value="PPR_1"/>
    <property type="match status" value="1"/>
</dbReference>
<feature type="repeat" description="PPR" evidence="3">
    <location>
        <begin position="302"/>
        <end position="336"/>
    </location>
</feature>
<organism evidence="5 6">
    <name type="scientific">Chenopodium quinoa</name>
    <name type="common">Quinoa</name>
    <dbReference type="NCBI Taxonomy" id="63459"/>
    <lineage>
        <taxon>Eukaryota</taxon>
        <taxon>Viridiplantae</taxon>
        <taxon>Streptophyta</taxon>
        <taxon>Embryophyta</taxon>
        <taxon>Tracheophyta</taxon>
        <taxon>Spermatophyta</taxon>
        <taxon>Magnoliopsida</taxon>
        <taxon>eudicotyledons</taxon>
        <taxon>Gunneridae</taxon>
        <taxon>Pentapetalae</taxon>
        <taxon>Caryophyllales</taxon>
        <taxon>Chenopodiaceae</taxon>
        <taxon>Chenopodioideae</taxon>
        <taxon>Atripliceae</taxon>
        <taxon>Chenopodium</taxon>
    </lineage>
</organism>
<dbReference type="InterPro" id="IPR002885">
    <property type="entry name" value="PPR_rpt"/>
</dbReference>
<dbReference type="GO" id="GO:0003729">
    <property type="term" value="F:mRNA binding"/>
    <property type="evidence" value="ECO:0007669"/>
    <property type="project" value="TreeGrafter"/>
</dbReference>
<dbReference type="Pfam" id="PF13041">
    <property type="entry name" value="PPR_2"/>
    <property type="match status" value="3"/>
</dbReference>
<feature type="repeat" description="PPR" evidence="3">
    <location>
        <begin position="267"/>
        <end position="301"/>
    </location>
</feature>
<evidence type="ECO:0000256" key="2">
    <source>
        <dbReference type="ARBA" id="ARBA00022737"/>
    </source>
</evidence>
<comment type="similarity">
    <text evidence="1">Belongs to the PPR family. P subfamily.</text>
</comment>
<feature type="repeat" description="PPR" evidence="3">
    <location>
        <begin position="421"/>
        <end position="455"/>
    </location>
</feature>
<protein>
    <recommendedName>
        <fullName evidence="7">Pentatricopeptide repeat-containing protein</fullName>
    </recommendedName>
</protein>
<feature type="repeat" description="PPR" evidence="3">
    <location>
        <begin position="386"/>
        <end position="420"/>
    </location>
</feature>
<feature type="repeat" description="PPR" evidence="3">
    <location>
        <begin position="232"/>
        <end position="266"/>
    </location>
</feature>
<name>A0A803MI17_CHEQI</name>
<evidence type="ECO:0008006" key="7">
    <source>
        <dbReference type="Google" id="ProtNLM"/>
    </source>
</evidence>
<dbReference type="Pfam" id="PF01535">
    <property type="entry name" value="PPR"/>
    <property type="match status" value="2"/>
</dbReference>
<reference evidence="5" key="2">
    <citation type="submission" date="2021-03" db="UniProtKB">
        <authorList>
            <consortium name="EnsemblPlants"/>
        </authorList>
    </citation>
    <scope>IDENTIFICATION</scope>
</reference>
<dbReference type="SMR" id="A0A803MI17"/>
<dbReference type="Gramene" id="AUR62029765-RA">
    <property type="protein sequence ID" value="AUR62029765-RA:cds"/>
    <property type="gene ID" value="AUR62029765"/>
</dbReference>
<dbReference type="PROSITE" id="PS51375">
    <property type="entry name" value="PPR"/>
    <property type="match status" value="7"/>
</dbReference>
<dbReference type="InterPro" id="IPR051240">
    <property type="entry name" value="Mito_RNA-Proc/Resp"/>
</dbReference>